<dbReference type="GO" id="GO:0007064">
    <property type="term" value="P:mitotic sister chromatid cohesion"/>
    <property type="evidence" value="ECO:0007669"/>
    <property type="project" value="InterPro"/>
</dbReference>
<feature type="non-terminal residue" evidence="3">
    <location>
        <position position="1"/>
    </location>
</feature>
<dbReference type="Pfam" id="PF20168">
    <property type="entry name" value="PDS5"/>
    <property type="match status" value="1"/>
</dbReference>
<comment type="subcellular location">
    <subcellularLocation>
        <location evidence="1">Nucleus</location>
    </subcellularLocation>
</comment>
<dbReference type="EMBL" id="CAJOAY010029773">
    <property type="protein sequence ID" value="CAF4414894.1"/>
    <property type="molecule type" value="Genomic_DNA"/>
</dbReference>
<gene>
    <name evidence="3" type="ORF">OKA104_LOCUS52170</name>
</gene>
<evidence type="ECO:0000313" key="4">
    <source>
        <dbReference type="Proteomes" id="UP000663881"/>
    </source>
</evidence>
<keyword evidence="2" id="KW-0539">Nucleus</keyword>
<sequence>LKNMFMFLARQLIGLKNIDDRLFSRRYYLLENLSMVQSFIPAVNLEDNRGCQISTVVLNNLFNAVQKKHTDQLKNLMIEIITVILAEYESVPFALLELLFARIIDPEKVMLIIY</sequence>
<dbReference type="GO" id="GO:0005634">
    <property type="term" value="C:nucleus"/>
    <property type="evidence" value="ECO:0007669"/>
    <property type="project" value="UniProtKB-SubCell"/>
</dbReference>
<dbReference type="GO" id="GO:0006281">
    <property type="term" value="P:DNA repair"/>
    <property type="evidence" value="ECO:0007669"/>
    <property type="project" value="TreeGrafter"/>
</dbReference>
<evidence type="ECO:0000256" key="2">
    <source>
        <dbReference type="ARBA" id="ARBA00023242"/>
    </source>
</evidence>
<dbReference type="GO" id="GO:0000785">
    <property type="term" value="C:chromatin"/>
    <property type="evidence" value="ECO:0007669"/>
    <property type="project" value="TreeGrafter"/>
</dbReference>
<dbReference type="InterPro" id="IPR039776">
    <property type="entry name" value="Pds5"/>
</dbReference>
<dbReference type="PANTHER" id="PTHR12663:SF0">
    <property type="entry name" value="PRECOCIOUS DISSOCIATION OF SISTERS 5, ISOFORM A"/>
    <property type="match status" value="1"/>
</dbReference>
<protein>
    <submittedName>
        <fullName evidence="3">Uncharacterized protein</fullName>
    </submittedName>
</protein>
<accession>A0A820Q557</accession>
<dbReference type="PANTHER" id="PTHR12663">
    <property type="entry name" value="ANDROGEN INDUCED INHIBITOR OF PROLIFERATION AS3 / PDS5-RELATED"/>
    <property type="match status" value="1"/>
</dbReference>
<comment type="caution">
    <text evidence="3">The sequence shown here is derived from an EMBL/GenBank/DDBJ whole genome shotgun (WGS) entry which is preliminary data.</text>
</comment>
<evidence type="ECO:0000256" key="1">
    <source>
        <dbReference type="ARBA" id="ARBA00004123"/>
    </source>
</evidence>
<organism evidence="3 4">
    <name type="scientific">Adineta steineri</name>
    <dbReference type="NCBI Taxonomy" id="433720"/>
    <lineage>
        <taxon>Eukaryota</taxon>
        <taxon>Metazoa</taxon>
        <taxon>Spiralia</taxon>
        <taxon>Gnathifera</taxon>
        <taxon>Rotifera</taxon>
        <taxon>Eurotatoria</taxon>
        <taxon>Bdelloidea</taxon>
        <taxon>Adinetida</taxon>
        <taxon>Adinetidae</taxon>
        <taxon>Adineta</taxon>
    </lineage>
</organism>
<name>A0A820Q557_9BILA</name>
<evidence type="ECO:0000313" key="3">
    <source>
        <dbReference type="EMBL" id="CAF4414894.1"/>
    </source>
</evidence>
<proteinExistence type="predicted"/>
<reference evidence="3" key="1">
    <citation type="submission" date="2021-02" db="EMBL/GenBank/DDBJ databases">
        <authorList>
            <person name="Nowell W R."/>
        </authorList>
    </citation>
    <scope>NUCLEOTIDE SEQUENCE</scope>
</reference>
<dbReference type="AlphaFoldDB" id="A0A820Q557"/>
<dbReference type="Proteomes" id="UP000663881">
    <property type="component" value="Unassembled WGS sequence"/>
</dbReference>